<evidence type="ECO:0000313" key="1">
    <source>
        <dbReference type="EMBL" id="MDZ5457847.1"/>
    </source>
</evidence>
<organism evidence="1 2">
    <name type="scientific">Azohydromonas lata</name>
    <dbReference type="NCBI Taxonomy" id="45677"/>
    <lineage>
        <taxon>Bacteria</taxon>
        <taxon>Pseudomonadati</taxon>
        <taxon>Pseudomonadota</taxon>
        <taxon>Betaproteobacteria</taxon>
        <taxon>Burkholderiales</taxon>
        <taxon>Sphaerotilaceae</taxon>
        <taxon>Azohydromonas</taxon>
    </lineage>
</organism>
<accession>A0ABU5IFE3</accession>
<reference evidence="1 2" key="1">
    <citation type="submission" date="2023-11" db="EMBL/GenBank/DDBJ databases">
        <title>Draft genome of Azohydromonas lata strain H1 (DSM1123), a polyhydroxyalkanoate producer.</title>
        <authorList>
            <person name="Traversa D."/>
            <person name="D'Addabbo P."/>
            <person name="Pazzani C."/>
            <person name="Manzari C."/>
            <person name="Chiara M."/>
            <person name="Scrascia M."/>
        </authorList>
    </citation>
    <scope>NUCLEOTIDE SEQUENCE [LARGE SCALE GENOMIC DNA]</scope>
    <source>
        <strain evidence="1 2">H1</strain>
    </source>
</reference>
<proteinExistence type="predicted"/>
<dbReference type="EMBL" id="JAXOJX010000023">
    <property type="protein sequence ID" value="MDZ5457847.1"/>
    <property type="molecule type" value="Genomic_DNA"/>
</dbReference>
<sequence length="85" mass="8900">MTQTLIVAVLVAWASVYAAWVLMPTPLRRALLRLGQRYCPGLARRVAPSAEGGCGGCGGACGPAKKPAGGRAEGQTIQLHLKRRS</sequence>
<comment type="caution">
    <text evidence="1">The sequence shown here is derived from an EMBL/GenBank/DDBJ whole genome shotgun (WGS) entry which is preliminary data.</text>
</comment>
<dbReference type="Proteomes" id="UP001293718">
    <property type="component" value="Unassembled WGS sequence"/>
</dbReference>
<name>A0ABU5IFE3_9BURK</name>
<evidence type="ECO:0000313" key="2">
    <source>
        <dbReference type="Proteomes" id="UP001293718"/>
    </source>
</evidence>
<keyword evidence="2" id="KW-1185">Reference proteome</keyword>
<gene>
    <name evidence="1" type="ORF">SM757_14810</name>
</gene>
<dbReference type="RefSeq" id="WP_157118888.1">
    <property type="nucleotide sequence ID" value="NZ_JAXOJX010000023.1"/>
</dbReference>
<protein>
    <submittedName>
        <fullName evidence="1">Uncharacterized protein</fullName>
    </submittedName>
</protein>